<evidence type="ECO:0000313" key="2">
    <source>
        <dbReference type="EMBL" id="TSE28577.1"/>
    </source>
</evidence>
<comment type="caution">
    <text evidence="2">The sequence shown here is derived from an EMBL/GenBank/DDBJ whole genome shotgun (WGS) entry which is preliminary data.</text>
</comment>
<dbReference type="Gene3D" id="3.40.190.150">
    <property type="entry name" value="Bordetella uptake gene, domain 1"/>
    <property type="match status" value="1"/>
</dbReference>
<keyword evidence="2" id="KW-0675">Receptor</keyword>
<organism evidence="2 3">
    <name type="scientific">Tepidimonas thermarum</name>
    <dbReference type="NCBI Taxonomy" id="335431"/>
    <lineage>
        <taxon>Bacteria</taxon>
        <taxon>Pseudomonadati</taxon>
        <taxon>Pseudomonadota</taxon>
        <taxon>Betaproteobacteria</taxon>
        <taxon>Burkholderiales</taxon>
        <taxon>Tepidimonas</taxon>
    </lineage>
</organism>
<name>A0A554WYD4_9BURK</name>
<protein>
    <submittedName>
        <fullName evidence="2">Tripartite tricarboxylate transporter family receptor</fullName>
    </submittedName>
</protein>
<dbReference type="Proteomes" id="UP000318542">
    <property type="component" value="Unassembled WGS sequence"/>
</dbReference>
<gene>
    <name evidence="2" type="ORF">Tther_01989</name>
</gene>
<dbReference type="InterPro" id="IPR006311">
    <property type="entry name" value="TAT_signal"/>
</dbReference>
<dbReference type="PANTHER" id="PTHR42928:SF5">
    <property type="entry name" value="BLR1237 PROTEIN"/>
    <property type="match status" value="1"/>
</dbReference>
<dbReference type="Gene3D" id="3.40.190.10">
    <property type="entry name" value="Periplasmic binding protein-like II"/>
    <property type="match status" value="1"/>
</dbReference>
<proteinExistence type="inferred from homology"/>
<dbReference type="PIRSF" id="PIRSF017082">
    <property type="entry name" value="YflP"/>
    <property type="match status" value="1"/>
</dbReference>
<dbReference type="InterPro" id="IPR005064">
    <property type="entry name" value="BUG"/>
</dbReference>
<dbReference type="PROSITE" id="PS51318">
    <property type="entry name" value="TAT"/>
    <property type="match status" value="1"/>
</dbReference>
<dbReference type="OrthoDB" id="8678477at2"/>
<dbReference type="PANTHER" id="PTHR42928">
    <property type="entry name" value="TRICARBOXYLATE-BINDING PROTEIN"/>
    <property type="match status" value="1"/>
</dbReference>
<keyword evidence="3" id="KW-1185">Reference proteome</keyword>
<evidence type="ECO:0000313" key="3">
    <source>
        <dbReference type="Proteomes" id="UP000318542"/>
    </source>
</evidence>
<dbReference type="AlphaFoldDB" id="A0A554WYD4"/>
<accession>A0A554WYD4</accession>
<reference evidence="2 3" key="1">
    <citation type="submission" date="2019-07" db="EMBL/GenBank/DDBJ databases">
        <title>Tepidimonas thermarum AA-1 draft genome.</title>
        <authorList>
            <person name="Da Costa M.S."/>
            <person name="Froufe H.J.C."/>
            <person name="Egas C."/>
            <person name="Albuquerque L."/>
        </authorList>
    </citation>
    <scope>NUCLEOTIDE SEQUENCE [LARGE SCALE GENOMIC DNA]</scope>
    <source>
        <strain evidence="2 3">AA-1</strain>
    </source>
</reference>
<dbReference type="Pfam" id="PF03401">
    <property type="entry name" value="TctC"/>
    <property type="match status" value="1"/>
</dbReference>
<dbReference type="EMBL" id="VJOL01000043">
    <property type="protein sequence ID" value="TSE28577.1"/>
    <property type="molecule type" value="Genomic_DNA"/>
</dbReference>
<comment type="similarity">
    <text evidence="1">Belongs to the UPF0065 (bug) family.</text>
</comment>
<dbReference type="InterPro" id="IPR042100">
    <property type="entry name" value="Bug_dom1"/>
</dbReference>
<sequence length="356" mass="36878">MNVPPAARRTLPAAAPDAASSARRRLLLRGGAWLTAAALPPGWAAPKATTQPSASGSAPAWPVRPLRLVVGHPQGASADDMARALAGPLAALLGQPVEVDNRPGAAGLAAAAAVAHADDDHTVGLMPGVHLTVARLLHPALAYDPLTDLRPVALVAIAPLALCVAPQLEVRGNAALQAIRRAGVAWQYGSPGVGTPFHLGMEALKAAAGWQALHVSYPGNPQVINALLQGDVQLALLPPSLAVAQWRAARLPVVALTSPQRSALMPGVPTLAERGVSEFAFEHWYALAAPLALAPEHAGVLARALRSVVRAPSLQQRLAALGWQAAASTPQVLARRIAAEVDRLRPVIQRLPIRTP</sequence>
<dbReference type="SUPFAM" id="SSF53850">
    <property type="entry name" value="Periplasmic binding protein-like II"/>
    <property type="match status" value="1"/>
</dbReference>
<evidence type="ECO:0000256" key="1">
    <source>
        <dbReference type="ARBA" id="ARBA00006987"/>
    </source>
</evidence>
<dbReference type="RefSeq" id="WP_143903469.1">
    <property type="nucleotide sequence ID" value="NZ_VJOL01000043.1"/>
</dbReference>